<dbReference type="SUPFAM" id="SSF53335">
    <property type="entry name" value="S-adenosyl-L-methionine-dependent methyltransferases"/>
    <property type="match status" value="1"/>
</dbReference>
<dbReference type="Gene3D" id="3.40.50.720">
    <property type="entry name" value="NAD(P)-binding Rossmann-like Domain"/>
    <property type="match status" value="1"/>
</dbReference>
<dbReference type="GO" id="GO:0008168">
    <property type="term" value="F:methyltransferase activity"/>
    <property type="evidence" value="ECO:0007669"/>
    <property type="project" value="UniProtKB-KW"/>
</dbReference>
<evidence type="ECO:0000259" key="2">
    <source>
        <dbReference type="Pfam" id="PF08484"/>
    </source>
</evidence>
<keyword evidence="3" id="KW-0489">Methyltransferase</keyword>
<dbReference type="InterPro" id="IPR038576">
    <property type="entry name" value="Methyltransf_Zn-bd_dom_put_sf"/>
</dbReference>
<reference evidence="3 4" key="1">
    <citation type="submission" date="2023-07" db="EMBL/GenBank/DDBJ databases">
        <title>The novel representative of Negativicutes class, Anaeroselena agilis gen. nov. sp. nov.</title>
        <authorList>
            <person name="Prokofeva M.I."/>
            <person name="Elcheninov A.G."/>
            <person name="Klyukina A."/>
            <person name="Kublanov I.V."/>
            <person name="Frolov E.N."/>
            <person name="Podosokorskaya O.A."/>
        </authorList>
    </citation>
    <scope>NUCLEOTIDE SEQUENCE [LARGE SCALE GENOMIC DNA]</scope>
    <source>
        <strain evidence="3 4">4137-cl</strain>
    </source>
</reference>
<dbReference type="InterPro" id="IPR013691">
    <property type="entry name" value="MeTrfase_14"/>
</dbReference>
<dbReference type="EMBL" id="JAUOZS010000001">
    <property type="protein sequence ID" value="MDT8903853.1"/>
    <property type="molecule type" value="Genomic_DNA"/>
</dbReference>
<dbReference type="Pfam" id="PF08484">
    <property type="entry name" value="Methyltransf_14"/>
    <property type="match status" value="1"/>
</dbReference>
<feature type="domain" description="Methyltransferase putative zinc binding" evidence="1">
    <location>
        <begin position="8"/>
        <end position="73"/>
    </location>
</feature>
<comment type="caution">
    <text evidence="3">The sequence shown here is derived from an EMBL/GenBank/DDBJ whole genome shotgun (WGS) entry which is preliminary data.</text>
</comment>
<dbReference type="Pfam" id="PF08421">
    <property type="entry name" value="Methyltransf_13"/>
    <property type="match status" value="1"/>
</dbReference>
<keyword evidence="4" id="KW-1185">Reference proteome</keyword>
<dbReference type="InterPro" id="IPR029063">
    <property type="entry name" value="SAM-dependent_MTases_sf"/>
</dbReference>
<dbReference type="GO" id="GO:0032259">
    <property type="term" value="P:methylation"/>
    <property type="evidence" value="ECO:0007669"/>
    <property type="project" value="UniProtKB-KW"/>
</dbReference>
<gene>
    <name evidence="3" type="ORF">Q4T40_21695</name>
</gene>
<dbReference type="RefSeq" id="WP_413782295.1">
    <property type="nucleotide sequence ID" value="NZ_JAUOZS010000001.1"/>
</dbReference>
<dbReference type="EC" id="2.1.1.-" evidence="3"/>
<evidence type="ECO:0000313" key="3">
    <source>
        <dbReference type="EMBL" id="MDT8903853.1"/>
    </source>
</evidence>
<proteinExistence type="predicted"/>
<dbReference type="Gene3D" id="3.40.50.150">
    <property type="entry name" value="Vaccinia Virus protein VP39"/>
    <property type="match status" value="1"/>
</dbReference>
<name>A0ABU3P4A0_9FIRM</name>
<keyword evidence="3" id="KW-0808">Transferase</keyword>
<dbReference type="Gene3D" id="6.20.50.110">
    <property type="entry name" value="Methyltransferase, zinc-binding domain"/>
    <property type="match status" value="1"/>
</dbReference>
<evidence type="ECO:0000313" key="4">
    <source>
        <dbReference type="Proteomes" id="UP001254848"/>
    </source>
</evidence>
<sequence>MTKPIERCRICGNSHLIPIINLGEQYLTGIFPKTRERKISSGPLELVKCMDLNGQEGCGLVQLRHSYDLGEMYGHDYGYRSGLNQSMVKHLHNKVQKIQQAVTLEPGDLVIDIGSNDSTLLQGYSPNGLNLLGIDPTGVKFKDYYPAHIQLIPDFFSARTLKARVGEQKAKVITSISMFYDLESPLDFMRDVHESLADNGIWVFEQSYIPAMLQATAYDTICHEHLEYYALKQIKWMTDRVGLKITDIEFNDVNGGSFSVSAAKVGAPYPESTSLIQRILLAEEKIGLSGLKIYDKFRDSVERHRQQLVHFIARAKKAGKTVAGYGASTKGNVVLQYCGLSTEDIPYIAEVNRDKFGCFTPGTLIPIIPEEEARVYKPDYFLVLPWHFRDSIIQREQALLASGGKLCFPLPHLEVVFETIRSREPFSGPEAEQV</sequence>
<dbReference type="Pfam" id="PF13489">
    <property type="entry name" value="Methyltransf_23"/>
    <property type="match status" value="1"/>
</dbReference>
<accession>A0ABU3P4A0</accession>
<dbReference type="InterPro" id="IPR013630">
    <property type="entry name" value="Methyltransf_Zn-bd_dom_put"/>
</dbReference>
<protein>
    <submittedName>
        <fullName evidence="3">Class I SAM-dependent methyltransferase</fullName>
        <ecNumber evidence="3">2.1.1.-</ecNumber>
    </submittedName>
</protein>
<dbReference type="Proteomes" id="UP001254848">
    <property type="component" value="Unassembled WGS sequence"/>
</dbReference>
<organism evidence="3 4">
    <name type="scientific">Anaeroselena agilis</name>
    <dbReference type="NCBI Taxonomy" id="3063788"/>
    <lineage>
        <taxon>Bacteria</taxon>
        <taxon>Bacillati</taxon>
        <taxon>Bacillota</taxon>
        <taxon>Negativicutes</taxon>
        <taxon>Acetonemataceae</taxon>
        <taxon>Anaeroselena</taxon>
    </lineage>
</organism>
<feature type="domain" description="C-methyltransferase" evidence="2">
    <location>
        <begin position="253"/>
        <end position="411"/>
    </location>
</feature>
<evidence type="ECO:0000259" key="1">
    <source>
        <dbReference type="Pfam" id="PF08421"/>
    </source>
</evidence>